<dbReference type="Proteomes" id="UP000324354">
    <property type="component" value="Chromosome"/>
</dbReference>
<dbReference type="RefSeq" id="WP_048059049.1">
    <property type="nucleotide sequence ID" value="NC_003413.1"/>
</dbReference>
<dbReference type="GO" id="GO:0016485">
    <property type="term" value="P:protein processing"/>
    <property type="evidence" value="ECO:0007669"/>
    <property type="project" value="TreeGrafter"/>
</dbReference>
<dbReference type="GO" id="GO:0008047">
    <property type="term" value="F:enzyme activator activity"/>
    <property type="evidence" value="ECO:0007669"/>
    <property type="project" value="InterPro"/>
</dbReference>
<name>A0A5C0XPP7_PYRFU</name>
<dbReference type="Pfam" id="PF01750">
    <property type="entry name" value="HycI"/>
    <property type="match status" value="1"/>
</dbReference>
<dbReference type="AlphaFoldDB" id="A0A5C0XPP7"/>
<protein>
    <submittedName>
        <fullName evidence="1">Protein frxA</fullName>
    </submittedName>
</protein>
<sequence length="150" mass="16679">MSSVLIVALGNEVMGDDGVGIKIGRELKRQGYKVEELGTDIFSLMRVYNGENKVIIVDAVLGEIPGKVVYFKGEDIFKKLRAEIRSAHFMGAVEGLKLLLEVDERLKNAELHFVGVTIKEPKLGLELSEEVKRAIPRAMELILSIIREGE</sequence>
<reference evidence="1 2" key="1">
    <citation type="submission" date="2017-08" db="EMBL/GenBank/DDBJ databases">
        <title>Resequencing and Reannotation of the genome of Pyrococcus furiosus type strain DSM3638.</title>
        <authorList>
            <person name="Reichelt R.M."/>
            <person name="Bunk B."/>
        </authorList>
    </citation>
    <scope>NUCLEOTIDE SEQUENCE [LARGE SCALE GENOMIC DNA]</scope>
    <source>
        <strain evidence="1 2">DSM 3638</strain>
    </source>
</reference>
<accession>A0A5C0XPP7</accession>
<dbReference type="InterPro" id="IPR000671">
    <property type="entry name" value="Peptidase_A31"/>
</dbReference>
<dbReference type="InterPro" id="IPR023430">
    <property type="entry name" value="Pept_HybD-like_dom_sf"/>
</dbReference>
<dbReference type="GeneID" id="41712787"/>
<dbReference type="SUPFAM" id="SSF53163">
    <property type="entry name" value="HybD-like"/>
    <property type="match status" value="1"/>
</dbReference>
<proteinExistence type="predicted"/>
<dbReference type="OrthoDB" id="85598at2157"/>
<dbReference type="EMBL" id="CP023154">
    <property type="protein sequence ID" value="QEK78641.1"/>
    <property type="molecule type" value="Genomic_DNA"/>
</dbReference>
<gene>
    <name evidence="1" type="ORF">PFDSM3638_04900</name>
</gene>
<dbReference type="PANTHER" id="PTHR30302:SF7">
    <property type="entry name" value="F420-NONREDUCING HYDROGENASE II"/>
    <property type="match status" value="1"/>
</dbReference>
<dbReference type="NCBIfam" id="TIGR00072">
    <property type="entry name" value="hydrog_prot"/>
    <property type="match status" value="1"/>
</dbReference>
<dbReference type="CDD" id="cd00518">
    <property type="entry name" value="H2MP"/>
    <property type="match status" value="1"/>
</dbReference>
<dbReference type="Gene3D" id="3.40.50.1450">
    <property type="entry name" value="HybD-like"/>
    <property type="match status" value="1"/>
</dbReference>
<dbReference type="GO" id="GO:0004175">
    <property type="term" value="F:endopeptidase activity"/>
    <property type="evidence" value="ECO:0007669"/>
    <property type="project" value="TreeGrafter"/>
</dbReference>
<evidence type="ECO:0000313" key="1">
    <source>
        <dbReference type="EMBL" id="QEK78641.1"/>
    </source>
</evidence>
<dbReference type="GeneID" id="13301581"/>
<dbReference type="PANTHER" id="PTHR30302">
    <property type="entry name" value="HYDROGENASE 1 MATURATION PROTEASE"/>
    <property type="match status" value="1"/>
</dbReference>
<organism evidence="1 2">
    <name type="scientific">Pyrococcus furiosus (strain ATCC 43587 / DSM 3638 / JCM 8422 / Vc1)</name>
    <dbReference type="NCBI Taxonomy" id="186497"/>
    <lineage>
        <taxon>Archaea</taxon>
        <taxon>Methanobacteriati</taxon>
        <taxon>Methanobacteriota</taxon>
        <taxon>Thermococci</taxon>
        <taxon>Thermococcales</taxon>
        <taxon>Thermococcaceae</taxon>
        <taxon>Pyrococcus</taxon>
    </lineage>
</organism>
<evidence type="ECO:0000313" key="2">
    <source>
        <dbReference type="Proteomes" id="UP000324354"/>
    </source>
</evidence>